<feature type="compositionally biased region" description="Polar residues" evidence="1">
    <location>
        <begin position="37"/>
        <end position="53"/>
    </location>
</feature>
<organism evidence="3 4">
    <name type="scientific">Tulasnella calospora MUT 4182</name>
    <dbReference type="NCBI Taxonomy" id="1051891"/>
    <lineage>
        <taxon>Eukaryota</taxon>
        <taxon>Fungi</taxon>
        <taxon>Dikarya</taxon>
        <taxon>Basidiomycota</taxon>
        <taxon>Agaricomycotina</taxon>
        <taxon>Agaricomycetes</taxon>
        <taxon>Cantharellales</taxon>
        <taxon>Tulasnellaceae</taxon>
        <taxon>Tulasnella</taxon>
    </lineage>
</organism>
<feature type="chain" id="PRO_5002168894" evidence="2">
    <location>
        <begin position="23"/>
        <end position="53"/>
    </location>
</feature>
<gene>
    <name evidence="3" type="ORF">M407DRAFT_243416</name>
</gene>
<accession>A0A0C3QJF1</accession>
<keyword evidence="4" id="KW-1185">Reference proteome</keyword>
<dbReference type="AlphaFoldDB" id="A0A0C3QJF1"/>
<evidence type="ECO:0000256" key="1">
    <source>
        <dbReference type="SAM" id="MobiDB-lite"/>
    </source>
</evidence>
<reference evidence="3 4" key="1">
    <citation type="submission" date="2014-04" db="EMBL/GenBank/DDBJ databases">
        <authorList>
            <consortium name="DOE Joint Genome Institute"/>
            <person name="Kuo A."/>
            <person name="Girlanda M."/>
            <person name="Perotto S."/>
            <person name="Kohler A."/>
            <person name="Nagy L.G."/>
            <person name="Floudas D."/>
            <person name="Copeland A."/>
            <person name="Barry K.W."/>
            <person name="Cichocki N."/>
            <person name="Veneault-Fourrey C."/>
            <person name="LaButti K."/>
            <person name="Lindquist E.A."/>
            <person name="Lipzen A."/>
            <person name="Lundell T."/>
            <person name="Morin E."/>
            <person name="Murat C."/>
            <person name="Sun H."/>
            <person name="Tunlid A."/>
            <person name="Henrissat B."/>
            <person name="Grigoriev I.V."/>
            <person name="Hibbett D.S."/>
            <person name="Martin F."/>
            <person name="Nordberg H.P."/>
            <person name="Cantor M.N."/>
            <person name="Hua S.X."/>
        </authorList>
    </citation>
    <scope>NUCLEOTIDE SEQUENCE [LARGE SCALE GENOMIC DNA]</scope>
    <source>
        <strain evidence="3 4">MUT 4182</strain>
    </source>
</reference>
<feature type="region of interest" description="Disordered" evidence="1">
    <location>
        <begin position="33"/>
        <end position="53"/>
    </location>
</feature>
<evidence type="ECO:0000313" key="3">
    <source>
        <dbReference type="EMBL" id="KIO27221.1"/>
    </source>
</evidence>
<dbReference type="Proteomes" id="UP000054248">
    <property type="component" value="Unassembled WGS sequence"/>
</dbReference>
<evidence type="ECO:0000313" key="4">
    <source>
        <dbReference type="Proteomes" id="UP000054248"/>
    </source>
</evidence>
<feature type="signal peptide" evidence="2">
    <location>
        <begin position="1"/>
        <end position="22"/>
    </location>
</feature>
<evidence type="ECO:0000256" key="2">
    <source>
        <dbReference type="SAM" id="SignalP"/>
    </source>
</evidence>
<proteinExistence type="predicted"/>
<dbReference type="HOGENOM" id="CLU_3070432_0_0_1"/>
<protein>
    <submittedName>
        <fullName evidence="3">Uncharacterized protein</fullName>
    </submittedName>
</protein>
<dbReference type="EMBL" id="KN823012">
    <property type="protein sequence ID" value="KIO27221.1"/>
    <property type="molecule type" value="Genomic_DNA"/>
</dbReference>
<keyword evidence="2" id="KW-0732">Signal</keyword>
<reference evidence="4" key="2">
    <citation type="submission" date="2015-01" db="EMBL/GenBank/DDBJ databases">
        <title>Evolutionary Origins and Diversification of the Mycorrhizal Mutualists.</title>
        <authorList>
            <consortium name="DOE Joint Genome Institute"/>
            <consortium name="Mycorrhizal Genomics Consortium"/>
            <person name="Kohler A."/>
            <person name="Kuo A."/>
            <person name="Nagy L.G."/>
            <person name="Floudas D."/>
            <person name="Copeland A."/>
            <person name="Barry K.W."/>
            <person name="Cichocki N."/>
            <person name="Veneault-Fourrey C."/>
            <person name="LaButti K."/>
            <person name="Lindquist E.A."/>
            <person name="Lipzen A."/>
            <person name="Lundell T."/>
            <person name="Morin E."/>
            <person name="Murat C."/>
            <person name="Riley R."/>
            <person name="Ohm R."/>
            <person name="Sun H."/>
            <person name="Tunlid A."/>
            <person name="Henrissat B."/>
            <person name="Grigoriev I.V."/>
            <person name="Hibbett D.S."/>
            <person name="Martin F."/>
        </authorList>
    </citation>
    <scope>NUCLEOTIDE SEQUENCE [LARGE SCALE GENOMIC DNA]</scope>
    <source>
        <strain evidence="4">MUT 4182</strain>
    </source>
</reference>
<name>A0A0C3QJF1_9AGAM</name>
<sequence>MKSRAMLGQALAVVAFANLVSGSLFDRAEKLHEEGYQNGTATTRKSTLSSRYR</sequence>